<evidence type="ECO:0000256" key="4">
    <source>
        <dbReference type="ARBA" id="ARBA00023015"/>
    </source>
</evidence>
<keyword evidence="1" id="KW-0547">Nucleotide-binding</keyword>
<dbReference type="Gene3D" id="3.40.50.300">
    <property type="entry name" value="P-loop containing nucleotide triphosphate hydrolases"/>
    <property type="match status" value="1"/>
</dbReference>
<feature type="modified residue" description="4-aspartylphosphate" evidence="8">
    <location>
        <position position="55"/>
    </location>
</feature>
<dbReference type="RefSeq" id="WP_252914986.1">
    <property type="nucleotide sequence ID" value="NZ_CP159480.1"/>
</dbReference>
<evidence type="ECO:0000256" key="3">
    <source>
        <dbReference type="ARBA" id="ARBA00023012"/>
    </source>
</evidence>
<name>A0ABT1CP26_9HYPH</name>
<keyword evidence="4" id="KW-0805">Transcription regulation</keyword>
<dbReference type="PROSITE" id="PS50045">
    <property type="entry name" value="SIGMA54_INTERACT_4"/>
    <property type="match status" value="1"/>
</dbReference>
<keyword evidence="6" id="KW-0010">Activator</keyword>
<dbReference type="InterPro" id="IPR002197">
    <property type="entry name" value="HTH_Fis"/>
</dbReference>
<dbReference type="InterPro" id="IPR011006">
    <property type="entry name" value="CheY-like_superfamily"/>
</dbReference>
<dbReference type="InterPro" id="IPR003593">
    <property type="entry name" value="AAA+_ATPase"/>
</dbReference>
<evidence type="ECO:0000256" key="1">
    <source>
        <dbReference type="ARBA" id="ARBA00022741"/>
    </source>
</evidence>
<dbReference type="Gene3D" id="3.40.50.2300">
    <property type="match status" value="1"/>
</dbReference>
<dbReference type="CDD" id="cd00009">
    <property type="entry name" value="AAA"/>
    <property type="match status" value="1"/>
</dbReference>
<dbReference type="PANTHER" id="PTHR32071">
    <property type="entry name" value="TRANSCRIPTIONAL REGULATORY PROTEIN"/>
    <property type="match status" value="1"/>
</dbReference>
<dbReference type="SMART" id="SM00382">
    <property type="entry name" value="AAA"/>
    <property type="match status" value="1"/>
</dbReference>
<dbReference type="Gene3D" id="1.10.8.60">
    <property type="match status" value="1"/>
</dbReference>
<evidence type="ECO:0000256" key="6">
    <source>
        <dbReference type="ARBA" id="ARBA00023159"/>
    </source>
</evidence>
<dbReference type="PROSITE" id="PS00688">
    <property type="entry name" value="SIGMA54_INTERACT_3"/>
    <property type="match status" value="1"/>
</dbReference>
<evidence type="ECO:0000256" key="2">
    <source>
        <dbReference type="ARBA" id="ARBA00022840"/>
    </source>
</evidence>
<keyword evidence="3" id="KW-0902">Two-component regulatory system</keyword>
<dbReference type="InterPro" id="IPR027417">
    <property type="entry name" value="P-loop_NTPase"/>
</dbReference>
<evidence type="ECO:0000256" key="7">
    <source>
        <dbReference type="ARBA" id="ARBA00023163"/>
    </source>
</evidence>
<dbReference type="EMBL" id="JAAAML010000001">
    <property type="protein sequence ID" value="MCO6407663.1"/>
    <property type="molecule type" value="Genomic_DNA"/>
</dbReference>
<dbReference type="Gene3D" id="1.10.10.60">
    <property type="entry name" value="Homeodomain-like"/>
    <property type="match status" value="1"/>
</dbReference>
<dbReference type="PRINTS" id="PR01590">
    <property type="entry name" value="HTHFIS"/>
</dbReference>
<reference evidence="11 12" key="1">
    <citation type="submission" date="2020-01" db="EMBL/GenBank/DDBJ databases">
        <title>Genomes of bacteria type strains.</title>
        <authorList>
            <person name="Chen J."/>
            <person name="Zhu S."/>
            <person name="Yang J."/>
        </authorList>
    </citation>
    <scope>NUCLEOTIDE SEQUENCE [LARGE SCALE GENOMIC DNA]</scope>
    <source>
        <strain evidence="11 12">DSM 16655</strain>
    </source>
</reference>
<dbReference type="Pfam" id="PF02954">
    <property type="entry name" value="HTH_8"/>
    <property type="match status" value="1"/>
</dbReference>
<keyword evidence="5" id="KW-0238">DNA-binding</keyword>
<dbReference type="Pfam" id="PF25601">
    <property type="entry name" value="AAA_lid_14"/>
    <property type="match status" value="1"/>
</dbReference>
<dbReference type="PROSITE" id="PS50110">
    <property type="entry name" value="RESPONSE_REGULATORY"/>
    <property type="match status" value="1"/>
</dbReference>
<keyword evidence="2" id="KW-0067">ATP-binding</keyword>
<gene>
    <name evidence="11" type="ORF">GTW23_05695</name>
</gene>
<evidence type="ECO:0000313" key="12">
    <source>
        <dbReference type="Proteomes" id="UP001320715"/>
    </source>
</evidence>
<dbReference type="PRINTS" id="PR00819">
    <property type="entry name" value="CBXCFQXSUPER"/>
</dbReference>
<dbReference type="InterPro" id="IPR025944">
    <property type="entry name" value="Sigma_54_int_dom_CS"/>
</dbReference>
<sequence length="446" mass="49306">MNQGYRITVVDDDRTMRESLSHLLESAGFEVVCLSRPENVLACIQKQDADVLLCDVRMPGMSGTELQMQLKGQTNVPIVLMSAHGDIPMAVSAIQNGAYSFLEKPFDPRRLIKLLENASQLRRLTRNADRLKTRLAELSGLDRVMIGNAPSIKALRAEIVDLSTTDVNVMLLGETGTGKELVAKALHDLGHRSGEPFVPLNCAAVPVTRFEEMLFGTAENGPGLLAQAEGGTLFLDELGAIPLEVQAKLLRVIETKQYTPIDTSKAINADIRILSAAHERLEDMMKEGTFREDLYFRLNTIMLTMPPLRARRDDITTLYMHYLDVFAATYETETPTLTSGDVARLLAYDWPGNVRELRNVCERHVLAARRGAGSVDSALNDNRDSLEAPETLREAVAAFERQLIGKALARHQGRMDDVATGLGIGRRTLNEKIVKLGLDKETILNS</sequence>
<keyword evidence="7" id="KW-0804">Transcription</keyword>
<dbReference type="InterPro" id="IPR025943">
    <property type="entry name" value="Sigma_54_int_dom_ATP-bd_2"/>
</dbReference>
<evidence type="ECO:0000313" key="11">
    <source>
        <dbReference type="EMBL" id="MCO6407663.1"/>
    </source>
</evidence>
<proteinExistence type="predicted"/>
<evidence type="ECO:0000259" key="10">
    <source>
        <dbReference type="PROSITE" id="PS50110"/>
    </source>
</evidence>
<dbReference type="Pfam" id="PF00158">
    <property type="entry name" value="Sigma54_activat"/>
    <property type="match status" value="1"/>
</dbReference>
<dbReference type="SMART" id="SM00448">
    <property type="entry name" value="REC"/>
    <property type="match status" value="1"/>
</dbReference>
<dbReference type="SUPFAM" id="SSF52540">
    <property type="entry name" value="P-loop containing nucleoside triphosphate hydrolases"/>
    <property type="match status" value="1"/>
</dbReference>
<dbReference type="PROSITE" id="PS00675">
    <property type="entry name" value="SIGMA54_INTERACT_1"/>
    <property type="match status" value="1"/>
</dbReference>
<evidence type="ECO:0000259" key="9">
    <source>
        <dbReference type="PROSITE" id="PS50045"/>
    </source>
</evidence>
<dbReference type="InterPro" id="IPR002078">
    <property type="entry name" value="Sigma_54_int"/>
</dbReference>
<dbReference type="PANTHER" id="PTHR32071:SF57">
    <property type="entry name" value="C4-DICARBOXYLATE TRANSPORT TRANSCRIPTIONAL REGULATORY PROTEIN DCTD"/>
    <property type="match status" value="1"/>
</dbReference>
<evidence type="ECO:0000256" key="5">
    <source>
        <dbReference type="ARBA" id="ARBA00023125"/>
    </source>
</evidence>
<dbReference type="Proteomes" id="UP001320715">
    <property type="component" value="Unassembled WGS sequence"/>
</dbReference>
<protein>
    <submittedName>
        <fullName evidence="11">Response regulator</fullName>
    </submittedName>
</protein>
<feature type="domain" description="Sigma-54 factor interaction" evidence="9">
    <location>
        <begin position="145"/>
        <end position="366"/>
    </location>
</feature>
<organism evidence="11 12">
    <name type="scientific">Hoeflea alexandrii</name>
    <dbReference type="NCBI Taxonomy" id="288436"/>
    <lineage>
        <taxon>Bacteria</taxon>
        <taxon>Pseudomonadati</taxon>
        <taxon>Pseudomonadota</taxon>
        <taxon>Alphaproteobacteria</taxon>
        <taxon>Hyphomicrobiales</taxon>
        <taxon>Rhizobiaceae</taxon>
        <taxon>Hoeflea</taxon>
    </lineage>
</organism>
<dbReference type="Pfam" id="PF00072">
    <property type="entry name" value="Response_reg"/>
    <property type="match status" value="1"/>
</dbReference>
<comment type="caution">
    <text evidence="11">The sequence shown here is derived from an EMBL/GenBank/DDBJ whole genome shotgun (WGS) entry which is preliminary data.</text>
</comment>
<dbReference type="SUPFAM" id="SSF52172">
    <property type="entry name" value="CheY-like"/>
    <property type="match status" value="1"/>
</dbReference>
<keyword evidence="8" id="KW-0597">Phosphoprotein</keyword>
<dbReference type="InterPro" id="IPR001789">
    <property type="entry name" value="Sig_transdc_resp-reg_receiver"/>
</dbReference>
<dbReference type="InterPro" id="IPR025662">
    <property type="entry name" value="Sigma_54_int_dom_ATP-bd_1"/>
</dbReference>
<dbReference type="InterPro" id="IPR000641">
    <property type="entry name" value="CbxX/CfxQ"/>
</dbReference>
<dbReference type="SUPFAM" id="SSF46689">
    <property type="entry name" value="Homeodomain-like"/>
    <property type="match status" value="1"/>
</dbReference>
<keyword evidence="12" id="KW-1185">Reference proteome</keyword>
<dbReference type="InterPro" id="IPR058031">
    <property type="entry name" value="AAA_lid_NorR"/>
</dbReference>
<accession>A0ABT1CP26</accession>
<dbReference type="PROSITE" id="PS00676">
    <property type="entry name" value="SIGMA54_INTERACT_2"/>
    <property type="match status" value="1"/>
</dbReference>
<feature type="domain" description="Response regulatory" evidence="10">
    <location>
        <begin position="6"/>
        <end position="119"/>
    </location>
</feature>
<dbReference type="InterPro" id="IPR009057">
    <property type="entry name" value="Homeodomain-like_sf"/>
</dbReference>
<evidence type="ECO:0000256" key="8">
    <source>
        <dbReference type="PROSITE-ProRule" id="PRU00169"/>
    </source>
</evidence>